<organism evidence="1 2">
    <name type="scientific">Ramlibacter humi</name>
    <dbReference type="NCBI Taxonomy" id="2530451"/>
    <lineage>
        <taxon>Bacteria</taxon>
        <taxon>Pseudomonadati</taxon>
        <taxon>Pseudomonadota</taxon>
        <taxon>Betaproteobacteria</taxon>
        <taxon>Burkholderiales</taxon>
        <taxon>Comamonadaceae</taxon>
        <taxon>Ramlibacter</taxon>
    </lineage>
</organism>
<dbReference type="AlphaFoldDB" id="A0A4Z0CB88"/>
<proteinExistence type="predicted"/>
<dbReference type="Proteomes" id="UP000297839">
    <property type="component" value="Unassembled WGS sequence"/>
</dbReference>
<evidence type="ECO:0000313" key="2">
    <source>
        <dbReference type="Proteomes" id="UP000297839"/>
    </source>
</evidence>
<protein>
    <submittedName>
        <fullName evidence="1">Uncharacterized protein</fullName>
    </submittedName>
</protein>
<dbReference type="EMBL" id="SMLK01000001">
    <property type="protein sequence ID" value="TFZ08162.1"/>
    <property type="molecule type" value="Genomic_DNA"/>
</dbReference>
<gene>
    <name evidence="1" type="ORF">EZ216_03085</name>
</gene>
<comment type="caution">
    <text evidence="1">The sequence shown here is derived from an EMBL/GenBank/DDBJ whole genome shotgun (WGS) entry which is preliminary data.</text>
</comment>
<accession>A0A4Z0CB88</accession>
<sequence length="296" mass="33942">MRGPRQFTAAEWLRLLPVQQALKQARNDALLARYLRQRPDDLDKFIAGHTALQDKAVAIVIAFEQPWALDWQLRAARAMLADTTVLVLDNSRDEASRSRIQEVCRANGSPYLGLPPYRTRHVNRSHGMAMSWAYHNVVRPLRPSVFGFLDHDLVPIRPADPAERLGTQPVFGLLNAGNLDHWSLWAGYCFFRFDATQQLPLNFLYDFSRELDTGGRNWGPLYSRLDRQALRFAPRRFLPLRLPDGEEREVELVDGRWLHIGGISYNNNLEPKFAFFERLRRLLESGADPAALLVGE</sequence>
<keyword evidence="2" id="KW-1185">Reference proteome</keyword>
<name>A0A4Z0CB88_9BURK</name>
<reference evidence="1 2" key="1">
    <citation type="submission" date="2019-03" db="EMBL/GenBank/DDBJ databases">
        <title>Ramlibacter sp. 18x22-1, whole genome shotgun sequence.</title>
        <authorList>
            <person name="Zhang X."/>
            <person name="Feng G."/>
            <person name="Zhu H."/>
        </authorList>
    </citation>
    <scope>NUCLEOTIDE SEQUENCE [LARGE SCALE GENOMIC DNA]</scope>
    <source>
        <strain evidence="1 2">18x22-1</strain>
    </source>
</reference>
<evidence type="ECO:0000313" key="1">
    <source>
        <dbReference type="EMBL" id="TFZ08162.1"/>
    </source>
</evidence>
<dbReference type="RefSeq" id="WP_135248099.1">
    <property type="nucleotide sequence ID" value="NZ_SMLK01000001.1"/>
</dbReference>
<dbReference type="OrthoDB" id="8050875at2"/>